<feature type="chain" id="PRO_5025553601" evidence="1">
    <location>
        <begin position="23"/>
        <end position="435"/>
    </location>
</feature>
<proteinExistence type="predicted"/>
<organism evidence="2 3">
    <name type="scientific">Hevea brasiliensis</name>
    <name type="common">Para rubber tree</name>
    <name type="synonym">Siphonia brasiliensis</name>
    <dbReference type="NCBI Taxonomy" id="3981"/>
    <lineage>
        <taxon>Eukaryota</taxon>
        <taxon>Viridiplantae</taxon>
        <taxon>Streptophyta</taxon>
        <taxon>Embryophyta</taxon>
        <taxon>Tracheophyta</taxon>
        <taxon>Spermatophyta</taxon>
        <taxon>Magnoliopsida</taxon>
        <taxon>eudicotyledons</taxon>
        <taxon>Gunneridae</taxon>
        <taxon>Pentapetalae</taxon>
        <taxon>rosids</taxon>
        <taxon>fabids</taxon>
        <taxon>Malpighiales</taxon>
        <taxon>Euphorbiaceae</taxon>
        <taxon>Crotonoideae</taxon>
        <taxon>Micrandreae</taxon>
        <taxon>Hevea</taxon>
    </lineage>
</organism>
<dbReference type="InterPro" id="IPR007541">
    <property type="entry name" value="Uncharacterised_BSP"/>
</dbReference>
<evidence type="ECO:0000313" key="2">
    <source>
        <dbReference type="EMBL" id="KAF2294610.1"/>
    </source>
</evidence>
<comment type="caution">
    <text evidence="2">The sequence shown here is derived from an EMBL/GenBank/DDBJ whole genome shotgun (WGS) entry which is preliminary data.</text>
</comment>
<name>A0A6A6KZW9_HEVBR</name>
<protein>
    <submittedName>
        <fullName evidence="2">Uncharacterized protein</fullName>
    </submittedName>
</protein>
<dbReference type="AlphaFoldDB" id="A0A6A6KZW9"/>
<accession>A0A6A6KZW9</accession>
<dbReference type="EMBL" id="JAAGAX010000013">
    <property type="protein sequence ID" value="KAF2294610.1"/>
    <property type="molecule type" value="Genomic_DNA"/>
</dbReference>
<keyword evidence="3" id="KW-1185">Reference proteome</keyword>
<dbReference type="Pfam" id="PF04450">
    <property type="entry name" value="BSP"/>
    <property type="match status" value="2"/>
</dbReference>
<evidence type="ECO:0000256" key="1">
    <source>
        <dbReference type="SAM" id="SignalP"/>
    </source>
</evidence>
<feature type="signal peptide" evidence="1">
    <location>
        <begin position="1"/>
        <end position="22"/>
    </location>
</feature>
<evidence type="ECO:0000313" key="3">
    <source>
        <dbReference type="Proteomes" id="UP000467840"/>
    </source>
</evidence>
<gene>
    <name evidence="2" type="ORF">GH714_013647</name>
</gene>
<keyword evidence="1" id="KW-0732">Signal</keyword>
<dbReference type="PANTHER" id="PTHR33321">
    <property type="match status" value="1"/>
</dbReference>
<dbReference type="PANTHER" id="PTHR33321:SF12">
    <property type="entry name" value="PLANT BASIC SECRETORY PROTEIN (BSP) FAMILY PROTEIN"/>
    <property type="match status" value="1"/>
</dbReference>
<dbReference type="Proteomes" id="UP000467840">
    <property type="component" value="Chromosome 7"/>
</dbReference>
<reference evidence="2 3" key="1">
    <citation type="journal article" date="2020" name="Mol. Plant">
        <title>The Chromosome-Based Rubber Tree Genome Provides New Insights into Spurge Genome Evolution and Rubber Biosynthesis.</title>
        <authorList>
            <person name="Liu J."/>
            <person name="Shi C."/>
            <person name="Shi C.C."/>
            <person name="Li W."/>
            <person name="Zhang Q.J."/>
            <person name="Zhang Y."/>
            <person name="Li K."/>
            <person name="Lu H.F."/>
            <person name="Shi C."/>
            <person name="Zhu S.T."/>
            <person name="Xiao Z.Y."/>
            <person name="Nan H."/>
            <person name="Yue Y."/>
            <person name="Zhu X.G."/>
            <person name="Wu Y."/>
            <person name="Hong X.N."/>
            <person name="Fan G.Y."/>
            <person name="Tong Y."/>
            <person name="Zhang D."/>
            <person name="Mao C.L."/>
            <person name="Liu Y.L."/>
            <person name="Hao S.J."/>
            <person name="Liu W.Q."/>
            <person name="Lv M.Q."/>
            <person name="Zhang H.B."/>
            <person name="Liu Y."/>
            <person name="Hu-Tang G.R."/>
            <person name="Wang J.P."/>
            <person name="Wang J.H."/>
            <person name="Sun Y.H."/>
            <person name="Ni S.B."/>
            <person name="Chen W.B."/>
            <person name="Zhang X.C."/>
            <person name="Jiao Y.N."/>
            <person name="Eichler E.E."/>
            <person name="Li G.H."/>
            <person name="Liu X."/>
            <person name="Gao L.Z."/>
        </authorList>
    </citation>
    <scope>NUCLEOTIDE SEQUENCE [LARGE SCALE GENOMIC DNA]</scope>
    <source>
        <strain evidence="3">cv. GT1</strain>
        <tissue evidence="2">Leaf</tissue>
    </source>
</reference>
<sequence>MAYQSIFLCFALILTTLHSLQAVDYTVTNRAETTPGGIRFNNELGAEYTKQTMASASDFIWRLFQQATEADKKQVSQVSLFVDDMDGIAYASNNEIHVGDNYIEGIKADIKWDFNGVLYHEMTHIWQWDGSAGTKAPGGLIEGIADFVRLKANYAPPNWVKPGDGSKWDEGYSVTAWFLDYCNDLRNGFVAELNKKMRDTYSDSFFVELLGKSVDQLWSDYKANYRQSNQAVDYTVTNTAGSTAGGARFAAEIGEDYSKQMSSAATDFIWRVLQQPNAEDRKAVDKVSLFIDDIDGVAAYASNNEIHFSANYIGNYSGDLKREYTGVLYHEMTHIWQWYGNGQAQGGLTEGVADFVRLKANYAPSHWVQPGQGDRWDQGYDVTARFLDYCNDLRNGFVAELNKKMRDGYSDQYFVDLLGKTVDQLWSDYKAKYAQ</sequence>